<organism evidence="2 3">
    <name type="scientific">Williamsia maris</name>
    <dbReference type="NCBI Taxonomy" id="72806"/>
    <lineage>
        <taxon>Bacteria</taxon>
        <taxon>Bacillati</taxon>
        <taxon>Actinomycetota</taxon>
        <taxon>Actinomycetes</taxon>
        <taxon>Mycobacteriales</taxon>
        <taxon>Nocardiaceae</taxon>
        <taxon>Williamsia</taxon>
    </lineage>
</organism>
<dbReference type="CDD" id="cd00761">
    <property type="entry name" value="Glyco_tranf_GTA_type"/>
    <property type="match status" value="1"/>
</dbReference>
<dbReference type="InterPro" id="IPR001173">
    <property type="entry name" value="Glyco_trans_2-like"/>
</dbReference>
<feature type="domain" description="Glycosyltransferase 2-like" evidence="1">
    <location>
        <begin position="7"/>
        <end position="117"/>
    </location>
</feature>
<reference evidence="2 3" key="1">
    <citation type="submission" date="2022-06" db="EMBL/GenBank/DDBJ databases">
        <title>Genomic Encyclopedia of Archaeal and Bacterial Type Strains, Phase II (KMG-II): from individual species to whole genera.</title>
        <authorList>
            <person name="Goeker M."/>
        </authorList>
    </citation>
    <scope>NUCLEOTIDE SEQUENCE [LARGE SCALE GENOMIC DNA]</scope>
    <source>
        <strain evidence="2 3">DSM 44693</strain>
    </source>
</reference>
<evidence type="ECO:0000313" key="2">
    <source>
        <dbReference type="EMBL" id="MCP2174290.1"/>
    </source>
</evidence>
<evidence type="ECO:0000313" key="3">
    <source>
        <dbReference type="Proteomes" id="UP001206895"/>
    </source>
</evidence>
<sequence length="294" mass="32950">MSTTLLSVVIPTYNEEDVIADCLDRLLPQLDHIHEIVVVDNNSGDKTVDIVATYVDRYPAVRMISEESQGLVFARNAGLDAATGTAIARIDSDTMVGPRWAADIVDFLDADTDGRWAALCGRGEAYGLPYGDAMSRIKERIAFLPFAARRHSRNSEVKPVFVLYGSNMVLRRDTWLAIRESVSMRRDIFEDVDTGLCVGEIGGRNAFLPHLGVGVSPRRMESSVGSFVRYMSFLPRTFLLHKRYGLALGSLTLYVPWVTVVHSARLILIRSYDVETRTFAPRHLLRRTTDRIMP</sequence>
<dbReference type="PANTHER" id="PTHR43685">
    <property type="entry name" value="GLYCOSYLTRANSFERASE"/>
    <property type="match status" value="1"/>
</dbReference>
<dbReference type="EMBL" id="JAMTCJ010000001">
    <property type="protein sequence ID" value="MCP2174290.1"/>
    <property type="molecule type" value="Genomic_DNA"/>
</dbReference>
<gene>
    <name evidence="2" type="ORF">LX13_000097</name>
</gene>
<dbReference type="InterPro" id="IPR050834">
    <property type="entry name" value="Glycosyltransf_2"/>
</dbReference>
<dbReference type="Gene3D" id="3.90.550.10">
    <property type="entry name" value="Spore Coat Polysaccharide Biosynthesis Protein SpsA, Chain A"/>
    <property type="match status" value="1"/>
</dbReference>
<dbReference type="PANTHER" id="PTHR43685:SF2">
    <property type="entry name" value="GLYCOSYLTRANSFERASE 2-LIKE DOMAIN-CONTAINING PROTEIN"/>
    <property type="match status" value="1"/>
</dbReference>
<keyword evidence="3" id="KW-1185">Reference proteome</keyword>
<dbReference type="Proteomes" id="UP001206895">
    <property type="component" value="Unassembled WGS sequence"/>
</dbReference>
<evidence type="ECO:0000259" key="1">
    <source>
        <dbReference type="Pfam" id="PF00535"/>
    </source>
</evidence>
<keyword evidence="2" id="KW-0808">Transferase</keyword>
<comment type="caution">
    <text evidence="2">The sequence shown here is derived from an EMBL/GenBank/DDBJ whole genome shotgun (WGS) entry which is preliminary data.</text>
</comment>
<accession>A0ABT1H974</accession>
<dbReference type="InterPro" id="IPR029044">
    <property type="entry name" value="Nucleotide-diphossugar_trans"/>
</dbReference>
<proteinExistence type="predicted"/>
<protein>
    <submittedName>
        <fullName evidence="2">Glycosyl transferase family 2</fullName>
    </submittedName>
</protein>
<dbReference type="SUPFAM" id="SSF53448">
    <property type="entry name" value="Nucleotide-diphospho-sugar transferases"/>
    <property type="match status" value="1"/>
</dbReference>
<name>A0ABT1H974_9NOCA</name>
<dbReference type="Pfam" id="PF00535">
    <property type="entry name" value="Glycos_transf_2"/>
    <property type="match status" value="1"/>
</dbReference>
<dbReference type="GO" id="GO:0016740">
    <property type="term" value="F:transferase activity"/>
    <property type="evidence" value="ECO:0007669"/>
    <property type="project" value="UniProtKB-KW"/>
</dbReference>